<dbReference type="EMBL" id="FRDL01000005">
    <property type="protein sequence ID" value="SHN67855.1"/>
    <property type="molecule type" value="Genomic_DNA"/>
</dbReference>
<dbReference type="Proteomes" id="UP000184066">
    <property type="component" value="Unassembled WGS sequence"/>
</dbReference>
<name>A0A1M7TAX8_9RHOB</name>
<gene>
    <name evidence="3" type="ORF">SAMN05216200_105162</name>
</gene>
<feature type="transmembrane region" description="Helical" evidence="1">
    <location>
        <begin position="77"/>
        <end position="97"/>
    </location>
</feature>
<evidence type="ECO:0000313" key="3">
    <source>
        <dbReference type="EMBL" id="SHN67855.1"/>
    </source>
</evidence>
<feature type="chain" id="PRO_5009929394" description="Lipoprotein" evidence="2">
    <location>
        <begin position="31"/>
        <end position="212"/>
    </location>
</feature>
<keyword evidence="2" id="KW-0732">Signal</keyword>
<protein>
    <recommendedName>
        <fullName evidence="5">Lipoprotein</fullName>
    </recommendedName>
</protein>
<keyword evidence="1" id="KW-0812">Transmembrane</keyword>
<evidence type="ECO:0000256" key="2">
    <source>
        <dbReference type="SAM" id="SignalP"/>
    </source>
</evidence>
<evidence type="ECO:0008006" key="5">
    <source>
        <dbReference type="Google" id="ProtNLM"/>
    </source>
</evidence>
<accession>A0A1M7TAX8</accession>
<dbReference type="OrthoDB" id="7862470at2"/>
<keyword evidence="4" id="KW-1185">Reference proteome</keyword>
<evidence type="ECO:0000256" key="1">
    <source>
        <dbReference type="SAM" id="Phobius"/>
    </source>
</evidence>
<dbReference type="AlphaFoldDB" id="A0A1M7TAX8"/>
<proteinExistence type="predicted"/>
<sequence length="212" mass="22280">MILPAASRRRAAVSAGLCAALVLSACAKKAEDVAAAYRSPQLYAGFDCPTLAAERLNISRKVAELSDAQDDAATRDAVAVGVGLVLFWPALFMLAAGDEKTELAHLKGEYEAIERAMTMKRCPAAMPATTVAQNVGAAPAPAAPAAQPAAASVAAAEASAMAPDPRLYEGKPLSAFSQDEIRGFCAQDWRMRVNAEGRTEFNPCHRKDAFEA</sequence>
<dbReference type="RefSeq" id="WP_072747356.1">
    <property type="nucleotide sequence ID" value="NZ_FOHL01000005.1"/>
</dbReference>
<evidence type="ECO:0000313" key="4">
    <source>
        <dbReference type="Proteomes" id="UP000184066"/>
    </source>
</evidence>
<feature type="signal peptide" evidence="2">
    <location>
        <begin position="1"/>
        <end position="30"/>
    </location>
</feature>
<keyword evidence="1" id="KW-1133">Transmembrane helix</keyword>
<organism evidence="3 4">
    <name type="scientific">Oceanicella actignis</name>
    <dbReference type="NCBI Taxonomy" id="1189325"/>
    <lineage>
        <taxon>Bacteria</taxon>
        <taxon>Pseudomonadati</taxon>
        <taxon>Pseudomonadota</taxon>
        <taxon>Alphaproteobacteria</taxon>
        <taxon>Rhodobacterales</taxon>
        <taxon>Paracoccaceae</taxon>
        <taxon>Oceanicella</taxon>
    </lineage>
</organism>
<keyword evidence="1" id="KW-0472">Membrane</keyword>
<reference evidence="3 4" key="1">
    <citation type="submission" date="2016-12" db="EMBL/GenBank/DDBJ databases">
        <authorList>
            <person name="Song W.-J."/>
            <person name="Kurnit D.M."/>
        </authorList>
    </citation>
    <scope>NUCLEOTIDE SEQUENCE [LARGE SCALE GENOMIC DNA]</scope>
    <source>
        <strain evidence="3 4">CGMCC 1.10808</strain>
    </source>
</reference>